<feature type="compositionally biased region" description="Basic and acidic residues" evidence="1">
    <location>
        <begin position="523"/>
        <end position="532"/>
    </location>
</feature>
<dbReference type="InterPro" id="IPR043502">
    <property type="entry name" value="DNA/RNA_pol_sf"/>
</dbReference>
<name>A0A388JXF6_CHABU</name>
<feature type="region of interest" description="Disordered" evidence="1">
    <location>
        <begin position="818"/>
        <end position="929"/>
    </location>
</feature>
<feature type="region of interest" description="Disordered" evidence="1">
    <location>
        <begin position="950"/>
        <end position="1066"/>
    </location>
</feature>
<reference evidence="2 3" key="1">
    <citation type="journal article" date="2018" name="Cell">
        <title>The Chara Genome: Secondary Complexity and Implications for Plant Terrestrialization.</title>
        <authorList>
            <person name="Nishiyama T."/>
            <person name="Sakayama H."/>
            <person name="Vries J.D."/>
            <person name="Buschmann H."/>
            <person name="Saint-Marcoux D."/>
            <person name="Ullrich K.K."/>
            <person name="Haas F.B."/>
            <person name="Vanderstraeten L."/>
            <person name="Becker D."/>
            <person name="Lang D."/>
            <person name="Vosolsobe S."/>
            <person name="Rombauts S."/>
            <person name="Wilhelmsson P.K.I."/>
            <person name="Janitza P."/>
            <person name="Kern R."/>
            <person name="Heyl A."/>
            <person name="Rumpler F."/>
            <person name="Villalobos L.I.A.C."/>
            <person name="Clay J.M."/>
            <person name="Skokan R."/>
            <person name="Toyoda A."/>
            <person name="Suzuki Y."/>
            <person name="Kagoshima H."/>
            <person name="Schijlen E."/>
            <person name="Tajeshwar N."/>
            <person name="Catarino B."/>
            <person name="Hetherington A.J."/>
            <person name="Saltykova A."/>
            <person name="Bonnot C."/>
            <person name="Breuninger H."/>
            <person name="Symeonidi A."/>
            <person name="Radhakrishnan G.V."/>
            <person name="Van Nieuwerburgh F."/>
            <person name="Deforce D."/>
            <person name="Chang C."/>
            <person name="Karol K.G."/>
            <person name="Hedrich R."/>
            <person name="Ulvskov P."/>
            <person name="Glockner G."/>
            <person name="Delwiche C.F."/>
            <person name="Petrasek J."/>
            <person name="Van de Peer Y."/>
            <person name="Friml J."/>
            <person name="Beilby M."/>
            <person name="Dolan L."/>
            <person name="Kohara Y."/>
            <person name="Sugano S."/>
            <person name="Fujiyama A."/>
            <person name="Delaux P.-M."/>
            <person name="Quint M."/>
            <person name="TheiBen G."/>
            <person name="Hagemann M."/>
            <person name="Harholt J."/>
            <person name="Dunand C."/>
            <person name="Zachgo S."/>
            <person name="Langdale J."/>
            <person name="Maumus F."/>
            <person name="Straeten D.V.D."/>
            <person name="Gould S.B."/>
            <person name="Rensing S.A."/>
        </authorList>
    </citation>
    <scope>NUCLEOTIDE SEQUENCE [LARGE SCALE GENOMIC DNA]</scope>
    <source>
        <strain evidence="2 3">S276</strain>
    </source>
</reference>
<comment type="caution">
    <text evidence="2">The sequence shown here is derived from an EMBL/GenBank/DDBJ whole genome shotgun (WGS) entry which is preliminary data.</text>
</comment>
<feature type="compositionally biased region" description="Basic and acidic residues" evidence="1">
    <location>
        <begin position="731"/>
        <end position="743"/>
    </location>
</feature>
<proteinExistence type="predicted"/>
<accession>A0A388JXF6</accession>
<evidence type="ECO:0000313" key="3">
    <source>
        <dbReference type="Proteomes" id="UP000265515"/>
    </source>
</evidence>
<feature type="compositionally biased region" description="Basic and acidic residues" evidence="1">
    <location>
        <begin position="1027"/>
        <end position="1048"/>
    </location>
</feature>
<gene>
    <name evidence="2" type="ORF">CBR_g30375</name>
</gene>
<dbReference type="AlphaFoldDB" id="A0A388JXF6"/>
<dbReference type="InterPro" id="IPR043128">
    <property type="entry name" value="Rev_trsase/Diguanyl_cyclase"/>
</dbReference>
<organism evidence="2 3">
    <name type="scientific">Chara braunii</name>
    <name type="common">Braun's stonewort</name>
    <dbReference type="NCBI Taxonomy" id="69332"/>
    <lineage>
        <taxon>Eukaryota</taxon>
        <taxon>Viridiplantae</taxon>
        <taxon>Streptophyta</taxon>
        <taxon>Charophyceae</taxon>
        <taxon>Charales</taxon>
        <taxon>Characeae</taxon>
        <taxon>Chara</taxon>
    </lineage>
</organism>
<feature type="compositionally biased region" description="Basic and acidic residues" evidence="1">
    <location>
        <begin position="261"/>
        <end position="274"/>
    </location>
</feature>
<keyword evidence="3" id="KW-1185">Reference proteome</keyword>
<evidence type="ECO:0000256" key="1">
    <source>
        <dbReference type="SAM" id="MobiDB-lite"/>
    </source>
</evidence>
<feature type="compositionally biased region" description="Polar residues" evidence="1">
    <location>
        <begin position="240"/>
        <end position="253"/>
    </location>
</feature>
<feature type="compositionally biased region" description="Basic and acidic residues" evidence="1">
    <location>
        <begin position="289"/>
        <end position="302"/>
    </location>
</feature>
<protein>
    <recommendedName>
        <fullName evidence="4">Reverse transcriptase/retrotransposon-derived protein RNase H-like domain-containing protein</fullName>
    </recommendedName>
</protein>
<feature type="compositionally biased region" description="Acidic residues" evidence="1">
    <location>
        <begin position="275"/>
        <end position="288"/>
    </location>
</feature>
<feature type="compositionally biased region" description="Basic and acidic residues" evidence="1">
    <location>
        <begin position="711"/>
        <end position="721"/>
    </location>
</feature>
<dbReference type="PANTHER" id="PTHR34072">
    <property type="entry name" value="ENZYMATIC POLYPROTEIN-RELATED"/>
    <property type="match status" value="1"/>
</dbReference>
<dbReference type="EMBL" id="BFEA01000028">
    <property type="protein sequence ID" value="GBG62422.1"/>
    <property type="molecule type" value="Genomic_DNA"/>
</dbReference>
<dbReference type="Proteomes" id="UP000265515">
    <property type="component" value="Unassembled WGS sequence"/>
</dbReference>
<feature type="region of interest" description="Disordered" evidence="1">
    <location>
        <begin position="523"/>
        <end position="573"/>
    </location>
</feature>
<feature type="compositionally biased region" description="Polar residues" evidence="1">
    <location>
        <begin position="962"/>
        <end position="977"/>
    </location>
</feature>
<dbReference type="Gramene" id="GBG62422">
    <property type="protein sequence ID" value="GBG62422"/>
    <property type="gene ID" value="CBR_g30375"/>
</dbReference>
<feature type="region of interest" description="Disordered" evidence="1">
    <location>
        <begin position="233"/>
        <end position="324"/>
    </location>
</feature>
<evidence type="ECO:0000313" key="2">
    <source>
        <dbReference type="EMBL" id="GBG62422.1"/>
    </source>
</evidence>
<feature type="region of interest" description="Disordered" evidence="1">
    <location>
        <begin position="709"/>
        <end position="766"/>
    </location>
</feature>
<dbReference type="Gene3D" id="3.30.70.270">
    <property type="match status" value="1"/>
</dbReference>
<evidence type="ECO:0008006" key="4">
    <source>
        <dbReference type="Google" id="ProtNLM"/>
    </source>
</evidence>
<sequence>MADSGKRLVTLNDLIDALDKRERAPSNVPKVETFHFKGDRVSDWLDLTEQALVGLSDEINLQRVLRYVLHSHHREVRKVVDASGGSWTKFGDLMRRKYRLGDGLLTMADLEAMNKEDFSTIGAFMHGFKKKARKVHGILEEAKCATFLGLLTGSEAAELTKHGEGSEKLTWATIDKGVEEGSLDQVEQHQMRLQRRKRKERDATASGTPGVKRIVTDVLAALGYDSEAELQKRGVAAAQTRGQSRATAGQGPSQAPGRAPPRREPEPERRKEVVEVQEEEEEGDDEEEERLRQEEDQRAEQRAKKRGIQGAAEPSLHDGAPKRKKYVVRLEEGFDVERMVEKLLEGHNDLMNLKDILASAPRLRGELKGALTKASAQRPPELDFAQGDRVDRGGHQDGLEMCGVWGRRPDVKKTDKILKWSVPFQSITDVRSFLGTCGFWRSFVKDFATKTEHLRKLVRQDQEWVWGEDQEKVVERMKVEFKEGGLVLGAPNYEATEEKPFVVETDAGPTALGGVLIQADADGKERPLRSDFSKAVMQRGGRDTRPRQGPLRAAGGGEQHEPPRTEPTPTPEFDDDNIEFFLDVYRDHAAQRGWSMAERIHHLRGIGRFEEPVAQICEEALTWPDVEAGMQRLRASPRGRDGMPIRLEEGNAEEFIPTYEHYMLSQGIAREEWMKALLIWTRGAERPVARQIRERARDWEDCQAQLRRAFGRPERERPKPRVERRRRSKRPREPAPREVGLARERRRAPAQREDEPTGPALAEESFPACGLRAVEFRRITSEELRPPSPLPSGQEMDIPGETPFRNLATHLTVSRWEASRLGEGSVEPTRYVPLEEPLDPETEMDTRGREEPQDPEMAAKQPDPVRPQGGEVITVGDDTPPCSPVPEPAQHSWPEGIPKPGSEEIPEFPPETTAVPEQEVEMEEQGAGEGARMEAIYDLPSVMPTIERPAIEEPVLEGLPSTLPSTSKRMGAETSTPEGRGPRVRGAPRETREEKSAGVRVRLDELHARQAEMEASGIEPTPPVEPKTSEQRIDELWARYESQIREPEGCGPPEVTRDGAGGRGGG</sequence>
<dbReference type="SUPFAM" id="SSF56672">
    <property type="entry name" value="DNA/RNA polymerases"/>
    <property type="match status" value="1"/>
</dbReference>
<feature type="compositionally biased region" description="Basic and acidic residues" evidence="1">
    <location>
        <begin position="987"/>
        <end position="1012"/>
    </location>
</feature>
<feature type="region of interest" description="Disordered" evidence="1">
    <location>
        <begin position="182"/>
        <end position="209"/>
    </location>
</feature>